<comment type="catalytic activity">
    <reaction evidence="1">
        <text>di-trans,octa-cis-undecaprenyl diphospho-N-acetyl-alpha-D-muramoyl-L-alanyl-D-glutamyl-meso-2,6-diaminopimeloyl-D-alanyl-D-alanine + UDP-N-acetyl-alpha-D-glucosamine = di-trans,octa-cis-undecaprenyl diphospho-[N-acetyl-alpha-D-glucosaminyl-(1-&gt;4)]-N-acetyl-alpha-D-muramoyl-L-alanyl-D-glutamyl-meso-2,6-diaminopimeloyl-D-alanyl-D-alanine + UDP + H(+)</text>
        <dbReference type="Rhea" id="RHEA:31227"/>
        <dbReference type="ChEBI" id="CHEBI:15378"/>
        <dbReference type="ChEBI" id="CHEBI:57705"/>
        <dbReference type="ChEBI" id="CHEBI:58223"/>
        <dbReference type="ChEBI" id="CHEBI:61387"/>
        <dbReference type="ChEBI" id="CHEBI:61388"/>
        <dbReference type="EC" id="2.4.1.227"/>
    </reaction>
</comment>
<comment type="similarity">
    <text evidence="1">Belongs to the glycosyltransferase 28 family. MurG subfamily.</text>
</comment>
<feature type="binding site" evidence="1">
    <location>
        <position position="163"/>
    </location>
    <ligand>
        <name>UDP-N-acetyl-alpha-D-glucosamine</name>
        <dbReference type="ChEBI" id="CHEBI:57705"/>
    </ligand>
</feature>
<comment type="function">
    <text evidence="1">Cell wall formation. Catalyzes the transfer of a GlcNAc subunit on undecaprenyl-pyrophosphoryl-MurNAc-pentapeptide (lipid intermediate I) to form undecaprenyl-pyrophosphoryl-MurNAc-(pentapeptide)GlcNAc (lipid intermediate II).</text>
</comment>
<sequence length="372" mass="40643">MTKRILLMAGGTGGHIFPALAVGKELQQEGWSLHWLGSQGGMEQDLVPKHDIPMSLLPVKGIRNKGLLSLIKAPFQLMKSVWLARKAIKQFKPDVVLGMGGFASGPGGIAAKLCGVPLVIHEQNAIAGMTNTQLSRFSRWTLQAYPGAFPESEKVKTVGNPVRQDIGSDKDPSERIEMDNRSVHILVVGGSRGAAVFNEELPETFSLVNSGLEVHVKHQCGKGNYESVTARYDATATDKVKFEVCEFIDDMAQAYRWADLVVCRAGALTVAEIAMAGCVAIFVPYPHAVDDHQTYNARYLADQGAALIIQQHDLSKERLAQEITALANDKEHLIDMARKSQALARPEATRTVAEYCKQAAEEKAELKARNRT</sequence>
<dbReference type="PANTHER" id="PTHR21015">
    <property type="entry name" value="UDP-N-ACETYLGLUCOSAMINE--N-ACETYLMURAMYL-(PENTAPEPTIDE) PYROPHOSPHORYL-UNDECAPRENOL N-ACETYLGLUCOSAMINE TRANSFERASE 1"/>
    <property type="match status" value="1"/>
</dbReference>
<evidence type="ECO:0000256" key="1">
    <source>
        <dbReference type="HAMAP-Rule" id="MF_00033"/>
    </source>
</evidence>
<keyword evidence="1" id="KW-0133">Cell shape</keyword>
<dbReference type="GO" id="GO:0071555">
    <property type="term" value="P:cell wall organization"/>
    <property type="evidence" value="ECO:0007669"/>
    <property type="project" value="UniProtKB-KW"/>
</dbReference>
<dbReference type="GO" id="GO:0050511">
    <property type="term" value="F:undecaprenyldiphospho-muramoylpentapeptide beta-N-acetylglucosaminyltransferase activity"/>
    <property type="evidence" value="ECO:0007669"/>
    <property type="project" value="UniProtKB-UniRule"/>
</dbReference>
<feature type="binding site" evidence="1">
    <location>
        <begin position="12"/>
        <end position="14"/>
    </location>
    <ligand>
        <name>UDP-N-acetyl-alpha-D-glucosamine</name>
        <dbReference type="ChEBI" id="CHEBI:57705"/>
    </ligand>
</feature>
<keyword evidence="1" id="KW-0573">Peptidoglycan synthesis</keyword>
<keyword evidence="1" id="KW-1003">Cell membrane</keyword>
<comment type="subcellular location">
    <subcellularLocation>
        <location evidence="1">Cell membrane</location>
        <topology evidence="1">Peripheral membrane protein</topology>
        <orientation evidence="1">Cytoplasmic side</orientation>
    </subcellularLocation>
</comment>
<gene>
    <name evidence="1 2" type="primary">murG</name>
    <name evidence="2" type="ORF">CW740_03140</name>
</gene>
<dbReference type="CDD" id="cd03785">
    <property type="entry name" value="GT28_MurG"/>
    <property type="match status" value="1"/>
</dbReference>
<dbReference type="InterPro" id="IPR004276">
    <property type="entry name" value="GlycoTrans_28_N"/>
</dbReference>
<dbReference type="GO" id="GO:0005886">
    <property type="term" value="C:plasma membrane"/>
    <property type="evidence" value="ECO:0007669"/>
    <property type="project" value="UniProtKB-SubCell"/>
</dbReference>
<dbReference type="HAMAP" id="MF_00033">
    <property type="entry name" value="MurG"/>
    <property type="match status" value="1"/>
</dbReference>
<evidence type="ECO:0000313" key="3">
    <source>
        <dbReference type="Proteomes" id="UP000232693"/>
    </source>
</evidence>
<dbReference type="GO" id="GO:0008360">
    <property type="term" value="P:regulation of cell shape"/>
    <property type="evidence" value="ECO:0007669"/>
    <property type="project" value="UniProtKB-KW"/>
</dbReference>
<keyword evidence="3" id="KW-1185">Reference proteome</keyword>
<dbReference type="UniPathway" id="UPA00219"/>
<dbReference type="NCBIfam" id="TIGR01133">
    <property type="entry name" value="murG"/>
    <property type="match status" value="1"/>
</dbReference>
<dbReference type="PANTHER" id="PTHR21015:SF22">
    <property type="entry name" value="GLYCOSYLTRANSFERASE"/>
    <property type="match status" value="1"/>
</dbReference>
<dbReference type="GO" id="GO:0005975">
    <property type="term" value="P:carbohydrate metabolic process"/>
    <property type="evidence" value="ECO:0007669"/>
    <property type="project" value="InterPro"/>
</dbReference>
<dbReference type="Pfam" id="PF03033">
    <property type="entry name" value="Glyco_transf_28"/>
    <property type="match status" value="1"/>
</dbReference>
<feature type="binding site" evidence="1">
    <location>
        <position position="124"/>
    </location>
    <ligand>
        <name>UDP-N-acetyl-alpha-D-glucosamine</name>
        <dbReference type="ChEBI" id="CHEBI:57705"/>
    </ligand>
</feature>
<keyword evidence="1 2" id="KW-0328">Glycosyltransferase</keyword>
<feature type="binding site" evidence="1">
    <location>
        <begin position="267"/>
        <end position="272"/>
    </location>
    <ligand>
        <name>UDP-N-acetyl-alpha-D-glucosamine</name>
        <dbReference type="ChEBI" id="CHEBI:57705"/>
    </ligand>
</feature>
<keyword evidence="1" id="KW-0132">Cell division</keyword>
<dbReference type="EC" id="2.4.1.227" evidence="1"/>
<feature type="binding site" evidence="1">
    <location>
        <position position="191"/>
    </location>
    <ligand>
        <name>UDP-N-acetyl-alpha-D-glucosamine</name>
        <dbReference type="ChEBI" id="CHEBI:57705"/>
    </ligand>
</feature>
<dbReference type="Gene3D" id="3.40.50.2000">
    <property type="entry name" value="Glycogen Phosphorylase B"/>
    <property type="match status" value="2"/>
</dbReference>
<dbReference type="GO" id="GO:0051991">
    <property type="term" value="F:UDP-N-acetyl-D-glucosamine:N-acetylmuramoyl-L-alanyl-D-glutamyl-meso-2,6-diaminopimelyl-D-alanyl-D-alanine-diphosphoundecaprenol 4-beta-N-acetylglucosaminlytransferase activity"/>
    <property type="evidence" value="ECO:0007669"/>
    <property type="project" value="RHEA"/>
</dbReference>
<dbReference type="InterPro" id="IPR007235">
    <property type="entry name" value="Glyco_trans_28_C"/>
</dbReference>
<feature type="binding site" evidence="1">
    <location>
        <position position="293"/>
    </location>
    <ligand>
        <name>UDP-N-acetyl-alpha-D-glucosamine</name>
        <dbReference type="ChEBI" id="CHEBI:57705"/>
    </ligand>
</feature>
<dbReference type="RefSeq" id="WP_106646162.1">
    <property type="nucleotide sequence ID" value="NZ_BMGO01000002.1"/>
</dbReference>
<feature type="binding site" evidence="1">
    <location>
        <position position="248"/>
    </location>
    <ligand>
        <name>UDP-N-acetyl-alpha-D-glucosamine</name>
        <dbReference type="ChEBI" id="CHEBI:57705"/>
    </ligand>
</feature>
<dbReference type="KEGG" id="kpd:CW740_03140"/>
<dbReference type="InterPro" id="IPR006009">
    <property type="entry name" value="GlcNAc_MurG"/>
</dbReference>
<dbReference type="GO" id="GO:0051301">
    <property type="term" value="P:cell division"/>
    <property type="evidence" value="ECO:0007669"/>
    <property type="project" value="UniProtKB-KW"/>
</dbReference>
<keyword evidence="1" id="KW-0472">Membrane</keyword>
<keyword evidence="1" id="KW-0131">Cell cycle</keyword>
<evidence type="ECO:0000313" key="2">
    <source>
        <dbReference type="EMBL" id="AUD78288.1"/>
    </source>
</evidence>
<dbReference type="EMBL" id="CP025120">
    <property type="protein sequence ID" value="AUD78288.1"/>
    <property type="molecule type" value="Genomic_DNA"/>
</dbReference>
<dbReference type="OrthoDB" id="9808936at2"/>
<dbReference type="SUPFAM" id="SSF53756">
    <property type="entry name" value="UDP-Glycosyltransferase/glycogen phosphorylase"/>
    <property type="match status" value="1"/>
</dbReference>
<protein>
    <recommendedName>
        <fullName evidence="1">UDP-N-acetylglucosamine--N-acetylmuramyl-(pentapeptide) pyrophosphoryl-undecaprenol N-acetylglucosamine transferase</fullName>
        <ecNumber evidence="1">2.4.1.227</ecNumber>
    </recommendedName>
    <alternativeName>
        <fullName evidence="1">Undecaprenyl-PP-MurNAc-pentapeptide-UDPGlcNAc GlcNAc transferase</fullName>
    </alternativeName>
</protein>
<reference evidence="2 3" key="1">
    <citation type="submission" date="2017-12" db="EMBL/GenBank/DDBJ databases">
        <title>Kangiella profundi FT102 completed genome.</title>
        <authorList>
            <person name="Xu J."/>
            <person name="Wang J."/>
            <person name="Lu Y."/>
        </authorList>
    </citation>
    <scope>NUCLEOTIDE SEQUENCE [LARGE SCALE GENOMIC DNA]</scope>
    <source>
        <strain evidence="2 3">FT102</strain>
    </source>
</reference>
<keyword evidence="1" id="KW-0961">Cell wall biogenesis/degradation</keyword>
<dbReference type="Pfam" id="PF04101">
    <property type="entry name" value="Glyco_tran_28_C"/>
    <property type="match status" value="1"/>
</dbReference>
<organism evidence="2 3">
    <name type="scientific">Kangiella profundi</name>
    <dbReference type="NCBI Taxonomy" id="1561924"/>
    <lineage>
        <taxon>Bacteria</taxon>
        <taxon>Pseudomonadati</taxon>
        <taxon>Pseudomonadota</taxon>
        <taxon>Gammaproteobacteria</taxon>
        <taxon>Kangiellales</taxon>
        <taxon>Kangiellaceae</taxon>
        <taxon>Kangiella</taxon>
    </lineage>
</organism>
<dbReference type="AlphaFoldDB" id="A0A2K9B037"/>
<keyword evidence="1 2" id="KW-0808">Transferase</keyword>
<dbReference type="GO" id="GO:0009252">
    <property type="term" value="P:peptidoglycan biosynthetic process"/>
    <property type="evidence" value="ECO:0007669"/>
    <property type="project" value="UniProtKB-UniRule"/>
</dbReference>
<dbReference type="Proteomes" id="UP000232693">
    <property type="component" value="Chromosome"/>
</dbReference>
<proteinExistence type="inferred from homology"/>
<comment type="pathway">
    <text evidence="1">Cell wall biogenesis; peptidoglycan biosynthesis.</text>
</comment>
<name>A0A2K9B037_9GAMM</name>
<accession>A0A2K9B037</accession>